<accession>A0ABV9JSW4</accession>
<proteinExistence type="predicted"/>
<dbReference type="Proteomes" id="UP001595988">
    <property type="component" value="Unassembled WGS sequence"/>
</dbReference>
<keyword evidence="1" id="KW-1133">Transmembrane helix</keyword>
<comment type="caution">
    <text evidence="2">The sequence shown here is derived from an EMBL/GenBank/DDBJ whole genome shotgun (WGS) entry which is preliminary data.</text>
</comment>
<reference evidence="3" key="1">
    <citation type="journal article" date="2019" name="Int. J. Syst. Evol. Microbiol.">
        <title>The Global Catalogue of Microorganisms (GCM) 10K type strain sequencing project: providing services to taxonomists for standard genome sequencing and annotation.</title>
        <authorList>
            <consortium name="The Broad Institute Genomics Platform"/>
            <consortium name="The Broad Institute Genome Sequencing Center for Infectious Disease"/>
            <person name="Wu L."/>
            <person name="Ma J."/>
        </authorList>
    </citation>
    <scope>NUCLEOTIDE SEQUENCE [LARGE SCALE GENOMIC DNA]</scope>
    <source>
        <strain evidence="3">CCUG 37257</strain>
    </source>
</reference>
<feature type="transmembrane region" description="Helical" evidence="1">
    <location>
        <begin position="114"/>
        <end position="133"/>
    </location>
</feature>
<organism evidence="2 3">
    <name type="scientific">Oceanobacillus aidingensis</name>
    <dbReference type="NCBI Taxonomy" id="645964"/>
    <lineage>
        <taxon>Bacteria</taxon>
        <taxon>Bacillati</taxon>
        <taxon>Bacillota</taxon>
        <taxon>Bacilli</taxon>
        <taxon>Bacillales</taxon>
        <taxon>Bacillaceae</taxon>
        <taxon>Oceanobacillus</taxon>
    </lineage>
</organism>
<evidence type="ECO:0000313" key="2">
    <source>
        <dbReference type="EMBL" id="MFC4660814.1"/>
    </source>
</evidence>
<name>A0ABV9JSW4_9BACI</name>
<feature type="transmembrane region" description="Helical" evidence="1">
    <location>
        <begin position="139"/>
        <end position="164"/>
    </location>
</feature>
<dbReference type="RefSeq" id="WP_379542106.1">
    <property type="nucleotide sequence ID" value="NZ_JBHSFT010000001.1"/>
</dbReference>
<keyword evidence="1" id="KW-0472">Membrane</keyword>
<dbReference type="EMBL" id="JBHSFT010000001">
    <property type="protein sequence ID" value="MFC4660814.1"/>
    <property type="molecule type" value="Genomic_DNA"/>
</dbReference>
<protein>
    <submittedName>
        <fullName evidence="2">DUF2812 domain-containing protein</fullName>
    </submittedName>
</protein>
<evidence type="ECO:0000256" key="1">
    <source>
        <dbReference type="SAM" id="Phobius"/>
    </source>
</evidence>
<evidence type="ECO:0000313" key="3">
    <source>
        <dbReference type="Proteomes" id="UP001595988"/>
    </source>
</evidence>
<keyword evidence="3" id="KW-1185">Reference proteome</keyword>
<keyword evidence="1" id="KW-0812">Transmembrane</keyword>
<gene>
    <name evidence="2" type="ORF">ACFO3P_01015</name>
</gene>
<sequence length="175" mass="20472">MKKKLIWNPARFFFHYIGTEKLEALAKEGWVVERLRLGGLLFQLTEDKPKEVQYHLEFQPIQKVEEDTPPLEEGWELVDTVDYTQVYQGSSEALPKETSYKLLLGQLRQEGYSLGKYTIISILFLVSFFILHMRADWALIQMILLGGIMMLSITAILMLTLYIVNKFRQHNLKNM</sequence>
<dbReference type="InterPro" id="IPR021359">
    <property type="entry name" value="DUF2812"/>
</dbReference>
<dbReference type="Pfam" id="PF11193">
    <property type="entry name" value="DUF2812"/>
    <property type="match status" value="1"/>
</dbReference>